<dbReference type="Pfam" id="PF03101">
    <property type="entry name" value="FAR1"/>
    <property type="match status" value="1"/>
</dbReference>
<keyword evidence="5" id="KW-1185">Reference proteome</keyword>
<dbReference type="OrthoDB" id="747268at2759"/>
<dbReference type="AlphaFoldDB" id="A0A7J0FI49"/>
<dbReference type="InterPro" id="IPR004330">
    <property type="entry name" value="FAR1_DNA_bnd_dom"/>
</dbReference>
<dbReference type="PANTHER" id="PTHR47718">
    <property type="entry name" value="OS01G0519700 PROTEIN"/>
    <property type="match status" value="1"/>
</dbReference>
<reference evidence="4 5" key="1">
    <citation type="submission" date="2019-07" db="EMBL/GenBank/DDBJ databases">
        <title>De Novo Assembly of kiwifruit Actinidia rufa.</title>
        <authorList>
            <person name="Sugita-Konishi S."/>
            <person name="Sato K."/>
            <person name="Mori E."/>
            <person name="Abe Y."/>
            <person name="Kisaki G."/>
            <person name="Hamano K."/>
            <person name="Suezawa K."/>
            <person name="Otani M."/>
            <person name="Fukuda T."/>
            <person name="Manabe T."/>
            <person name="Gomi K."/>
            <person name="Tabuchi M."/>
            <person name="Akimitsu K."/>
            <person name="Kataoka I."/>
        </authorList>
    </citation>
    <scope>NUCLEOTIDE SEQUENCE [LARGE SCALE GENOMIC DNA]</scope>
    <source>
        <strain evidence="5">cv. Fuchu</strain>
    </source>
</reference>
<accession>A0A7J0FI49</accession>
<dbReference type="InterPro" id="IPR018289">
    <property type="entry name" value="MULE_transposase_dom"/>
</dbReference>
<feature type="domain" description="FAR1" evidence="2">
    <location>
        <begin position="69"/>
        <end position="151"/>
    </location>
</feature>
<dbReference type="Pfam" id="PF10551">
    <property type="entry name" value="MULE"/>
    <property type="match status" value="1"/>
</dbReference>
<feature type="domain" description="MULE transposase" evidence="3">
    <location>
        <begin position="246"/>
        <end position="292"/>
    </location>
</feature>
<name>A0A7J0FI49_9ERIC</name>
<proteinExistence type="predicted"/>
<evidence type="ECO:0000256" key="1">
    <source>
        <dbReference type="SAM" id="MobiDB-lite"/>
    </source>
</evidence>
<evidence type="ECO:0000313" key="5">
    <source>
        <dbReference type="Proteomes" id="UP000585474"/>
    </source>
</evidence>
<sequence>MCPMSSQVEWDEKVESWSVDIGEEEEEASNDSIMKDCVDGKEVNGDFEEKVKEPKMGMEFDTHDEAYLYYTRFAKEKGFAVAKRSSKKGKDGMLKHVILQCSRGGKPRPRGSNPAKARPQCKVECPAHLNVIRTKEGKWRVSYVLLEHNHEQSPSKSRFFKNNRALDENVRRKLVLNEQAGIRLNKTVASLHIEAGGPNKVPYLPRDCRNYLDKLRRLQLAEGDAEANASLFYENEREACKEFGDVVTFDTTYLVNKYDMPFAPFVGVNHHGQSILLGCGLISHEGYRVIFMAISDLVGMHVNSKLVMSGQNMRSRSRLQLEKEKRVHTKVRISYDKSSTCIQARRNENVCNLYKEIADLVEDNQEQYDIVMARGREMKREVIEDLNVCSSNRVNDTGTPIHYFSLGDGLIPSNQSTNILDPERVTRKGRPPSKRKQGAVEKSY</sequence>
<evidence type="ECO:0008006" key="6">
    <source>
        <dbReference type="Google" id="ProtNLM"/>
    </source>
</evidence>
<evidence type="ECO:0000259" key="3">
    <source>
        <dbReference type="Pfam" id="PF10551"/>
    </source>
</evidence>
<protein>
    <recommendedName>
        <fullName evidence="6">Protein FAR1-RELATED SEQUENCE</fullName>
    </recommendedName>
</protein>
<organism evidence="4 5">
    <name type="scientific">Actinidia rufa</name>
    <dbReference type="NCBI Taxonomy" id="165716"/>
    <lineage>
        <taxon>Eukaryota</taxon>
        <taxon>Viridiplantae</taxon>
        <taxon>Streptophyta</taxon>
        <taxon>Embryophyta</taxon>
        <taxon>Tracheophyta</taxon>
        <taxon>Spermatophyta</taxon>
        <taxon>Magnoliopsida</taxon>
        <taxon>eudicotyledons</taxon>
        <taxon>Gunneridae</taxon>
        <taxon>Pentapetalae</taxon>
        <taxon>asterids</taxon>
        <taxon>Ericales</taxon>
        <taxon>Actinidiaceae</taxon>
        <taxon>Actinidia</taxon>
    </lineage>
</organism>
<dbReference type="EMBL" id="BJWL01000012">
    <property type="protein sequence ID" value="GFY98378.1"/>
    <property type="molecule type" value="Genomic_DNA"/>
</dbReference>
<evidence type="ECO:0000313" key="4">
    <source>
        <dbReference type="EMBL" id="GFY98378.1"/>
    </source>
</evidence>
<evidence type="ECO:0000259" key="2">
    <source>
        <dbReference type="Pfam" id="PF03101"/>
    </source>
</evidence>
<feature type="compositionally biased region" description="Basic residues" evidence="1">
    <location>
        <begin position="427"/>
        <end position="437"/>
    </location>
</feature>
<gene>
    <name evidence="4" type="ORF">Acr_12g0009190</name>
</gene>
<comment type="caution">
    <text evidence="4">The sequence shown here is derived from an EMBL/GenBank/DDBJ whole genome shotgun (WGS) entry which is preliminary data.</text>
</comment>
<dbReference type="Proteomes" id="UP000585474">
    <property type="component" value="Unassembled WGS sequence"/>
</dbReference>
<feature type="region of interest" description="Disordered" evidence="1">
    <location>
        <begin position="423"/>
        <end position="444"/>
    </location>
</feature>
<dbReference type="PANTHER" id="PTHR47718:SF13">
    <property type="entry name" value="OS09G0290500 PROTEIN"/>
    <property type="match status" value="1"/>
</dbReference>